<proteinExistence type="predicted"/>
<dbReference type="Gene3D" id="3.30.70.100">
    <property type="match status" value="1"/>
</dbReference>
<dbReference type="InterPro" id="IPR006121">
    <property type="entry name" value="HMA_dom"/>
</dbReference>
<dbReference type="InterPro" id="IPR008972">
    <property type="entry name" value="Cupredoxin"/>
</dbReference>
<dbReference type="Pfam" id="PF00403">
    <property type="entry name" value="HMA"/>
    <property type="match status" value="1"/>
</dbReference>
<dbReference type="EMBL" id="FONZ01000002">
    <property type="protein sequence ID" value="SFF01585.1"/>
    <property type="molecule type" value="Genomic_DNA"/>
</dbReference>
<feature type="transmembrane region" description="Helical" evidence="1">
    <location>
        <begin position="250"/>
        <end position="271"/>
    </location>
</feature>
<sequence length="452" mass="45591">MTTTTIPVEGMTCRACEVRVARALEKLDGVDRAQVSARRGRAVLHGTRAPSPADVARALEAAGYRRGPRSPWVTRDVAVWRDVAITVGVLVALAALVSVTGAGTTIDRLATLGSSGSLVLVVLLGVAAGFSTCMALVGGLVLAVSASHAEARPELRPRELLRPHVAFNLGRVAGFAVLGAVLGAAGSVVGLSGTAVGWLTLTAGAVMAVVGLRLTGVAPRLAQSLTLALPPRAAAVLRPRGGRYSDTRTALLGAGTFLLPCGFTQAVQVYALSTGSPGRAAAVMALFALGTAPGLIGVGTLTALARGRGGERVFRVAGVAVLAFAGLTVTGAVGVLAPGLGAPALVSSPATSVSANVTLEDGTQVLRTVQVASGYEPAHAVVRAGTPVRWEIDSQAASCAASISARDLGLPTFVLDPGVNAVAFTPPEPGQYRFSCAMGMYWGSLTVIAADA</sequence>
<reference evidence="4" key="1">
    <citation type="submission" date="2016-10" db="EMBL/GenBank/DDBJ databases">
        <authorList>
            <person name="Varghese N."/>
            <person name="Submissions S."/>
        </authorList>
    </citation>
    <scope>NUCLEOTIDE SEQUENCE [LARGE SCALE GENOMIC DNA]</scope>
    <source>
        <strain evidence="4">DSM 19083</strain>
    </source>
</reference>
<name>A0A1I2F8T0_9MICO</name>
<accession>A0A1I2F8T0</accession>
<dbReference type="InterPro" id="IPR028096">
    <property type="entry name" value="EfeO_Cupredoxin"/>
</dbReference>
<feature type="transmembrane region" description="Helical" evidence="1">
    <location>
        <begin position="165"/>
        <end position="189"/>
    </location>
</feature>
<dbReference type="RefSeq" id="WP_093376123.1">
    <property type="nucleotide sequence ID" value="NZ_BNAN01000002.1"/>
</dbReference>
<dbReference type="CDD" id="cd00371">
    <property type="entry name" value="HMA"/>
    <property type="match status" value="1"/>
</dbReference>
<dbReference type="InterPro" id="IPR036163">
    <property type="entry name" value="HMA_dom_sf"/>
</dbReference>
<dbReference type="PROSITE" id="PS50846">
    <property type="entry name" value="HMA_2"/>
    <property type="match status" value="1"/>
</dbReference>
<evidence type="ECO:0000313" key="3">
    <source>
        <dbReference type="EMBL" id="SFF01585.1"/>
    </source>
</evidence>
<keyword evidence="1" id="KW-1133">Transmembrane helix</keyword>
<organism evidence="3 4">
    <name type="scientific">Flavimobilis marinus</name>
    <dbReference type="NCBI Taxonomy" id="285351"/>
    <lineage>
        <taxon>Bacteria</taxon>
        <taxon>Bacillati</taxon>
        <taxon>Actinomycetota</taxon>
        <taxon>Actinomycetes</taxon>
        <taxon>Micrococcales</taxon>
        <taxon>Jonesiaceae</taxon>
        <taxon>Flavimobilis</taxon>
    </lineage>
</organism>
<dbReference type="PANTHER" id="PTHR42208:SF1">
    <property type="entry name" value="HEAVY METAL TRANSPORTER"/>
    <property type="match status" value="1"/>
</dbReference>
<dbReference type="SUPFAM" id="SSF49503">
    <property type="entry name" value="Cupredoxins"/>
    <property type="match status" value="1"/>
</dbReference>
<evidence type="ECO:0000313" key="4">
    <source>
        <dbReference type="Proteomes" id="UP000198520"/>
    </source>
</evidence>
<dbReference type="PANTHER" id="PTHR42208">
    <property type="entry name" value="HEAVY METAL TRANSPORTER-RELATED"/>
    <property type="match status" value="1"/>
</dbReference>
<gene>
    <name evidence="3" type="ORF">SAMN04488035_1188</name>
</gene>
<dbReference type="SUPFAM" id="SSF55008">
    <property type="entry name" value="HMA, heavy metal-associated domain"/>
    <property type="match status" value="1"/>
</dbReference>
<dbReference type="Gene3D" id="2.60.40.420">
    <property type="entry name" value="Cupredoxins - blue copper proteins"/>
    <property type="match status" value="1"/>
</dbReference>
<dbReference type="AlphaFoldDB" id="A0A1I2F8T0"/>
<keyword evidence="1" id="KW-0812">Transmembrane</keyword>
<keyword evidence="4" id="KW-1185">Reference proteome</keyword>
<evidence type="ECO:0000259" key="2">
    <source>
        <dbReference type="PROSITE" id="PS50846"/>
    </source>
</evidence>
<protein>
    <submittedName>
        <fullName evidence="3">Sulfite exporter TauE/SafE</fullName>
    </submittedName>
</protein>
<dbReference type="OrthoDB" id="5502616at2"/>
<feature type="transmembrane region" description="Helical" evidence="1">
    <location>
        <begin position="83"/>
        <end position="106"/>
    </location>
</feature>
<feature type="transmembrane region" description="Helical" evidence="1">
    <location>
        <begin position="118"/>
        <end position="144"/>
    </location>
</feature>
<dbReference type="GO" id="GO:0046872">
    <property type="term" value="F:metal ion binding"/>
    <property type="evidence" value="ECO:0007669"/>
    <property type="project" value="InterPro"/>
</dbReference>
<feature type="transmembrane region" description="Helical" evidence="1">
    <location>
        <begin position="283"/>
        <end position="304"/>
    </location>
</feature>
<feature type="transmembrane region" description="Helical" evidence="1">
    <location>
        <begin position="195"/>
        <end position="214"/>
    </location>
</feature>
<dbReference type="Pfam" id="PF13386">
    <property type="entry name" value="DsbD_2"/>
    <property type="match status" value="1"/>
</dbReference>
<dbReference type="InterPro" id="IPR039447">
    <property type="entry name" value="UreH-like_TM_dom"/>
</dbReference>
<dbReference type="STRING" id="285351.SAMN04488035_1188"/>
<dbReference type="Proteomes" id="UP000198520">
    <property type="component" value="Unassembled WGS sequence"/>
</dbReference>
<evidence type="ECO:0000256" key="1">
    <source>
        <dbReference type="SAM" id="Phobius"/>
    </source>
</evidence>
<keyword evidence="1" id="KW-0472">Membrane</keyword>
<feature type="domain" description="HMA" evidence="2">
    <location>
        <begin position="2"/>
        <end position="67"/>
    </location>
</feature>
<feature type="transmembrane region" description="Helical" evidence="1">
    <location>
        <begin position="316"/>
        <end position="337"/>
    </location>
</feature>
<dbReference type="Pfam" id="PF13473">
    <property type="entry name" value="Cupredoxin_1"/>
    <property type="match status" value="1"/>
</dbReference>